<dbReference type="AlphaFoldDB" id="A0A7U2ICZ5"/>
<gene>
    <name evidence="1" type="ORF">JI435_162920</name>
</gene>
<accession>A0A7U2ICZ5</accession>
<sequence>MSTSVGETAHPGKDARINALQAAHAKEIAEIHAKHIIQMQELETNKAKQIIDVKQEIEQDKVALGEETRKIWAEQDEMVKKQWAIIMGHWAEELKSLKLARTEAERSVMGMEMGTPERDCLVYKIKYWEIQDRVSQLEKGHYEFASEMAEVRKLCIAKEKSLKLKILHDQNLFMVCEGVRIMDNHFRFVNDNIDILPPKDEFMQTFESMASQMHVQLQSLRDAISDLYALPHGIKKEYDDTKTQLDDADTRPDGTSPWWAIVKLHDLISRNMALVGTGTQAASANTQAAGNDDEKA</sequence>
<dbReference type="VEuPathDB" id="FungiDB:JI435_162920"/>
<evidence type="ECO:0000313" key="1">
    <source>
        <dbReference type="EMBL" id="QRD07609.1"/>
    </source>
</evidence>
<protein>
    <submittedName>
        <fullName evidence="1">Uncharacterized protein</fullName>
    </submittedName>
</protein>
<keyword evidence="2" id="KW-1185">Reference proteome</keyword>
<dbReference type="EMBL" id="CP069045">
    <property type="protein sequence ID" value="QRD07609.1"/>
    <property type="molecule type" value="Genomic_DNA"/>
</dbReference>
<proteinExistence type="predicted"/>
<reference evidence="2" key="1">
    <citation type="journal article" date="2021" name="BMC Genomics">
        <title>Chromosome-level genome assembly and manually-curated proteome of model necrotroph Parastagonospora nodorum Sn15 reveals a genome-wide trove of candidate effector homologs, and redundancy of virulence-related functions within an accessory chromosome.</title>
        <authorList>
            <person name="Bertazzoni S."/>
            <person name="Jones D.A.B."/>
            <person name="Phan H.T."/>
            <person name="Tan K.-C."/>
            <person name="Hane J.K."/>
        </authorList>
    </citation>
    <scope>NUCLEOTIDE SEQUENCE [LARGE SCALE GENOMIC DNA]</scope>
    <source>
        <strain evidence="2">SN15 / ATCC MYA-4574 / FGSC 10173)</strain>
    </source>
</reference>
<name>A0A7U2ICZ5_PHANO</name>
<dbReference type="Proteomes" id="UP000663193">
    <property type="component" value="Chromosome 23"/>
</dbReference>
<organism evidence="1 2">
    <name type="scientific">Phaeosphaeria nodorum (strain SN15 / ATCC MYA-4574 / FGSC 10173)</name>
    <name type="common">Glume blotch fungus</name>
    <name type="synonym">Parastagonospora nodorum</name>
    <dbReference type="NCBI Taxonomy" id="321614"/>
    <lineage>
        <taxon>Eukaryota</taxon>
        <taxon>Fungi</taxon>
        <taxon>Dikarya</taxon>
        <taxon>Ascomycota</taxon>
        <taxon>Pezizomycotina</taxon>
        <taxon>Dothideomycetes</taxon>
        <taxon>Pleosporomycetidae</taxon>
        <taxon>Pleosporales</taxon>
        <taxon>Pleosporineae</taxon>
        <taxon>Phaeosphaeriaceae</taxon>
        <taxon>Parastagonospora</taxon>
    </lineage>
</organism>
<evidence type="ECO:0000313" key="2">
    <source>
        <dbReference type="Proteomes" id="UP000663193"/>
    </source>
</evidence>